<dbReference type="AlphaFoldDB" id="A0A6C0DZ79"/>
<organism evidence="1">
    <name type="scientific">viral metagenome</name>
    <dbReference type="NCBI Taxonomy" id="1070528"/>
    <lineage>
        <taxon>unclassified sequences</taxon>
        <taxon>metagenomes</taxon>
        <taxon>organismal metagenomes</taxon>
    </lineage>
</organism>
<evidence type="ECO:0000313" key="1">
    <source>
        <dbReference type="EMBL" id="QHT20475.1"/>
    </source>
</evidence>
<reference evidence="1" key="1">
    <citation type="journal article" date="2020" name="Nature">
        <title>Giant virus diversity and host interactions through global metagenomics.</title>
        <authorList>
            <person name="Schulz F."/>
            <person name="Roux S."/>
            <person name="Paez-Espino D."/>
            <person name="Jungbluth S."/>
            <person name="Walsh D.A."/>
            <person name="Denef V.J."/>
            <person name="McMahon K.D."/>
            <person name="Konstantinidis K.T."/>
            <person name="Eloe-Fadrosh E.A."/>
            <person name="Kyrpides N.C."/>
            <person name="Woyke T."/>
        </authorList>
    </citation>
    <scope>NUCLEOTIDE SEQUENCE</scope>
    <source>
        <strain evidence="1">GVMAG-M-3300023174-60</strain>
    </source>
</reference>
<accession>A0A6C0DZ79</accession>
<name>A0A6C0DZ79_9ZZZZ</name>
<protein>
    <submittedName>
        <fullName evidence="1">Uncharacterized protein</fullName>
    </submittedName>
</protein>
<sequence length="233" mass="26940">MCCIPAVAIPLLIVSIVISALFSKPQISKPYTMDIPINIPRQINPEIQDPISKSVVYSFTTKDSHINNTGYIMDQFPYSKNTYWTNFKYSCYNDITGQPIPLEIGLELETSDGYTYCVQMLHERQDKVWYNTEWPFPSVKTVGQKAGLYFKIKPPSNEVKYTIYISLLGFMDLFPNVENYLLLSTLDTYQLVFSKFEYDDPDLSTGSIYNVEHYDYISDIVKKACGIRLIKRY</sequence>
<proteinExistence type="predicted"/>
<dbReference type="EMBL" id="MN739677">
    <property type="protein sequence ID" value="QHT20475.1"/>
    <property type="molecule type" value="Genomic_DNA"/>
</dbReference>